<organism evidence="2 3">
    <name type="scientific">Mollisia scopiformis</name>
    <name type="common">Conifer needle endophyte fungus</name>
    <name type="synonym">Phialocephala scopiformis</name>
    <dbReference type="NCBI Taxonomy" id="149040"/>
    <lineage>
        <taxon>Eukaryota</taxon>
        <taxon>Fungi</taxon>
        <taxon>Dikarya</taxon>
        <taxon>Ascomycota</taxon>
        <taxon>Pezizomycotina</taxon>
        <taxon>Leotiomycetes</taxon>
        <taxon>Helotiales</taxon>
        <taxon>Mollisiaceae</taxon>
        <taxon>Mollisia</taxon>
    </lineage>
</organism>
<dbReference type="Proteomes" id="UP000070700">
    <property type="component" value="Unassembled WGS sequence"/>
</dbReference>
<feature type="region of interest" description="Disordered" evidence="1">
    <location>
        <begin position="165"/>
        <end position="222"/>
    </location>
</feature>
<feature type="compositionally biased region" description="Basic and acidic residues" evidence="1">
    <location>
        <begin position="173"/>
        <end position="182"/>
    </location>
</feature>
<dbReference type="KEGG" id="psco:LY89DRAFT_678429"/>
<evidence type="ECO:0000256" key="1">
    <source>
        <dbReference type="SAM" id="MobiDB-lite"/>
    </source>
</evidence>
<reference evidence="2 3" key="1">
    <citation type="submission" date="2015-10" db="EMBL/GenBank/DDBJ databases">
        <title>Full genome of DAOMC 229536 Phialocephala scopiformis, a fungal endophyte of spruce producing the potent anti-insectan compound rugulosin.</title>
        <authorList>
            <consortium name="DOE Joint Genome Institute"/>
            <person name="Walker A.K."/>
            <person name="Frasz S.L."/>
            <person name="Seifert K.A."/>
            <person name="Miller J.D."/>
            <person name="Mondo S.J."/>
            <person name="Labutti K."/>
            <person name="Lipzen A."/>
            <person name="Dockter R."/>
            <person name="Kennedy M."/>
            <person name="Grigoriev I.V."/>
            <person name="Spatafora J.W."/>
        </authorList>
    </citation>
    <scope>NUCLEOTIDE SEQUENCE [LARGE SCALE GENOMIC DNA]</scope>
    <source>
        <strain evidence="2 3">CBS 120377</strain>
    </source>
</reference>
<dbReference type="EMBL" id="KQ947443">
    <property type="protein sequence ID" value="KUJ06850.1"/>
    <property type="molecule type" value="Genomic_DNA"/>
</dbReference>
<dbReference type="RefSeq" id="XP_018061205.1">
    <property type="nucleotide sequence ID" value="XM_018213744.1"/>
</dbReference>
<keyword evidence="3" id="KW-1185">Reference proteome</keyword>
<gene>
    <name evidence="2" type="ORF">LY89DRAFT_678429</name>
</gene>
<feature type="compositionally biased region" description="Acidic residues" evidence="1">
    <location>
        <begin position="203"/>
        <end position="221"/>
    </location>
</feature>
<name>A0A132B379_MOLSC</name>
<dbReference type="GeneID" id="28823470"/>
<accession>A0A132B379</accession>
<sequence>MDNLTEETAKRRIVNLVRIYAWCLSKDQIKILTQQARKFTESPGFPESLQECRQNLRNTLDLIEQEIKEESPPRSTSEDPVVEGDAEVVGAAASLDEVFNGVDPRSSTMLESLESLNGLDISHLLNHSRANQSYPFRYLKQRHPYYPITDLEEVETLLSTRTGVTGMRGGLITDHDEEREGLQEEEDEEEEEWGDVDAGQGGEAEEEDGRNEEQATSEDEDWVKKVGKTSSRIYDTTYGREIEAQHGVIIQILILIASMEVPHLITIVNLMWQRLCRENAPSEFFPHREAMFLLLKSIRVTLDRYKNESETAALIRDGI</sequence>
<evidence type="ECO:0000313" key="2">
    <source>
        <dbReference type="EMBL" id="KUJ06850.1"/>
    </source>
</evidence>
<proteinExistence type="predicted"/>
<dbReference type="InParanoid" id="A0A132B379"/>
<evidence type="ECO:0000313" key="3">
    <source>
        <dbReference type="Proteomes" id="UP000070700"/>
    </source>
</evidence>
<dbReference type="AlphaFoldDB" id="A0A132B379"/>
<protein>
    <submittedName>
        <fullName evidence="2">Uncharacterized protein</fullName>
    </submittedName>
</protein>
<feature type="compositionally biased region" description="Acidic residues" evidence="1">
    <location>
        <begin position="183"/>
        <end position="195"/>
    </location>
</feature>